<organism evidence="2 3">
    <name type="scientific">Chenopodium quinoa</name>
    <name type="common">Quinoa</name>
    <dbReference type="NCBI Taxonomy" id="63459"/>
    <lineage>
        <taxon>Eukaryota</taxon>
        <taxon>Viridiplantae</taxon>
        <taxon>Streptophyta</taxon>
        <taxon>Embryophyta</taxon>
        <taxon>Tracheophyta</taxon>
        <taxon>Spermatophyta</taxon>
        <taxon>Magnoliopsida</taxon>
        <taxon>eudicotyledons</taxon>
        <taxon>Gunneridae</taxon>
        <taxon>Pentapetalae</taxon>
        <taxon>Caryophyllales</taxon>
        <taxon>Chenopodiaceae</taxon>
        <taxon>Chenopodioideae</taxon>
        <taxon>Atripliceae</taxon>
        <taxon>Chenopodium</taxon>
    </lineage>
</organism>
<feature type="region of interest" description="Disordered" evidence="1">
    <location>
        <begin position="212"/>
        <end position="302"/>
    </location>
</feature>
<dbReference type="Gene3D" id="2.40.70.10">
    <property type="entry name" value="Acid Proteases"/>
    <property type="match status" value="1"/>
</dbReference>
<protein>
    <submittedName>
        <fullName evidence="2">Uncharacterized protein</fullName>
    </submittedName>
</protein>
<evidence type="ECO:0000313" key="3">
    <source>
        <dbReference type="Proteomes" id="UP000596660"/>
    </source>
</evidence>
<reference evidence="2" key="2">
    <citation type="submission" date="2021-03" db="UniProtKB">
        <authorList>
            <consortium name="EnsemblPlants"/>
        </authorList>
    </citation>
    <scope>IDENTIFICATION</scope>
</reference>
<dbReference type="Proteomes" id="UP000596660">
    <property type="component" value="Unplaced"/>
</dbReference>
<name>A0A803LLV7_CHEQI</name>
<evidence type="ECO:0000256" key="1">
    <source>
        <dbReference type="SAM" id="MobiDB-lite"/>
    </source>
</evidence>
<keyword evidence="3" id="KW-1185">Reference proteome</keyword>
<dbReference type="InterPro" id="IPR021109">
    <property type="entry name" value="Peptidase_aspartic_dom_sf"/>
</dbReference>
<sequence>MPITLYKFFPRNYFSEASVDVVSCYTTEVKDGFEEIQPSTSLDHSGGSERDSKILALLDTVPSRMGWRQALSLPEEIASLTFTDEYLMLGLKPHNRPLFVCGHIRKQKVNHILIDGGSAVNIMPKSTMRKLGITDDELSQSCLMIQGRPWMHENEVVESTLRQCFKYYKNGERRVSAEVKPFSEAESHFADAKFHIDQEEPVEVMPLEIASIGKQAPKKQQTKEDPPSKEVLSEKEGKTPFEKCEVRVAPKKVESKLSSLDESMTFPVRRVSNQKISNPPSASLENISEMPSTRKEGFDPVA</sequence>
<dbReference type="Gramene" id="AUR62015268-RA">
    <property type="protein sequence ID" value="AUR62015268-RA:cds"/>
    <property type="gene ID" value="AUR62015268"/>
</dbReference>
<dbReference type="PANTHER" id="PTHR33240">
    <property type="entry name" value="OS08G0508500 PROTEIN"/>
    <property type="match status" value="1"/>
</dbReference>
<dbReference type="AlphaFoldDB" id="A0A803LLV7"/>
<accession>A0A803LLV7</accession>
<proteinExistence type="predicted"/>
<feature type="compositionally biased region" description="Basic and acidic residues" evidence="1">
    <location>
        <begin position="292"/>
        <end position="302"/>
    </location>
</feature>
<feature type="compositionally biased region" description="Basic and acidic residues" evidence="1">
    <location>
        <begin position="221"/>
        <end position="255"/>
    </location>
</feature>
<evidence type="ECO:0000313" key="2">
    <source>
        <dbReference type="EnsemblPlants" id="AUR62015268-RA:cds"/>
    </source>
</evidence>
<reference evidence="2" key="1">
    <citation type="journal article" date="2017" name="Nature">
        <title>The genome of Chenopodium quinoa.</title>
        <authorList>
            <person name="Jarvis D.E."/>
            <person name="Ho Y.S."/>
            <person name="Lightfoot D.J."/>
            <person name="Schmoeckel S.M."/>
            <person name="Li B."/>
            <person name="Borm T.J.A."/>
            <person name="Ohyanagi H."/>
            <person name="Mineta K."/>
            <person name="Michell C.T."/>
            <person name="Saber N."/>
            <person name="Kharbatia N.M."/>
            <person name="Rupper R.R."/>
            <person name="Sharp A.R."/>
            <person name="Dally N."/>
            <person name="Boughton B.A."/>
            <person name="Woo Y.H."/>
            <person name="Gao G."/>
            <person name="Schijlen E.G.W.M."/>
            <person name="Guo X."/>
            <person name="Momin A.A."/>
            <person name="Negrao S."/>
            <person name="Al-Babili S."/>
            <person name="Gehring C."/>
            <person name="Roessner U."/>
            <person name="Jung C."/>
            <person name="Murphy K."/>
            <person name="Arold S.T."/>
            <person name="Gojobori T."/>
            <person name="van der Linden C.G."/>
            <person name="van Loo E.N."/>
            <person name="Jellen E.N."/>
            <person name="Maughan P.J."/>
            <person name="Tester M."/>
        </authorList>
    </citation>
    <scope>NUCLEOTIDE SEQUENCE [LARGE SCALE GENOMIC DNA]</scope>
    <source>
        <strain evidence="2">cv. PI 614886</strain>
    </source>
</reference>
<dbReference type="EnsemblPlants" id="AUR62015268-RA">
    <property type="protein sequence ID" value="AUR62015268-RA:cds"/>
    <property type="gene ID" value="AUR62015268"/>
</dbReference>
<feature type="compositionally biased region" description="Polar residues" evidence="1">
    <location>
        <begin position="271"/>
        <end position="291"/>
    </location>
</feature>
<dbReference type="PANTHER" id="PTHR33240:SF15">
    <property type="entry name" value="GAG-PRO-LIKE PROTEIN"/>
    <property type="match status" value="1"/>
</dbReference>